<evidence type="ECO:0000256" key="1">
    <source>
        <dbReference type="SAM" id="SignalP"/>
    </source>
</evidence>
<accession>A0A109D5D3</accession>
<dbReference type="EMBL" id="LMXU01000034">
    <property type="protein sequence ID" value="KWT99187.1"/>
    <property type="molecule type" value="Genomic_DNA"/>
</dbReference>
<dbReference type="SUPFAM" id="SSF50952">
    <property type="entry name" value="Soluble quinoprotein glucose dehydrogenase"/>
    <property type="match status" value="1"/>
</dbReference>
<dbReference type="PANTHER" id="PTHR19328:SF75">
    <property type="entry name" value="ALDOSE SUGAR DEHYDROGENASE YLII"/>
    <property type="match status" value="1"/>
</dbReference>
<keyword evidence="4" id="KW-1185">Reference proteome</keyword>
<proteinExistence type="predicted"/>
<dbReference type="Gene3D" id="2.120.10.30">
    <property type="entry name" value="TolB, C-terminal domain"/>
    <property type="match status" value="1"/>
</dbReference>
<feature type="chain" id="PRO_5007133769" evidence="1">
    <location>
        <begin position="28"/>
        <end position="363"/>
    </location>
</feature>
<evidence type="ECO:0000313" key="3">
    <source>
        <dbReference type="EMBL" id="KWT99187.1"/>
    </source>
</evidence>
<evidence type="ECO:0000259" key="2">
    <source>
        <dbReference type="Pfam" id="PF07995"/>
    </source>
</evidence>
<dbReference type="AlphaFoldDB" id="A0A109D5D3"/>
<dbReference type="InterPro" id="IPR011042">
    <property type="entry name" value="6-blade_b-propeller_TolB-like"/>
</dbReference>
<gene>
    <name evidence="3" type="ORF">APQ14_17315</name>
</gene>
<dbReference type="InterPro" id="IPR012938">
    <property type="entry name" value="Glc/Sorbosone_DH"/>
</dbReference>
<dbReference type="Pfam" id="PF07995">
    <property type="entry name" value="GSDH"/>
    <property type="match status" value="1"/>
</dbReference>
<dbReference type="GeneID" id="300181118"/>
<name>A0A109D5D3_9VIBR</name>
<organism evidence="3 4">
    <name type="scientific">Vibrio toranzoniae</name>
    <dbReference type="NCBI Taxonomy" id="1194427"/>
    <lineage>
        <taxon>Bacteria</taxon>
        <taxon>Pseudomonadati</taxon>
        <taxon>Pseudomonadota</taxon>
        <taxon>Gammaproteobacteria</taxon>
        <taxon>Vibrionales</taxon>
        <taxon>Vibrionaceae</taxon>
        <taxon>Vibrio</taxon>
    </lineage>
</organism>
<keyword evidence="1" id="KW-0732">Signal</keyword>
<evidence type="ECO:0000313" key="4">
    <source>
        <dbReference type="Proteomes" id="UP000057389"/>
    </source>
</evidence>
<protein>
    <submittedName>
        <fullName evidence="3">Dehydrogenase</fullName>
    </submittedName>
</protein>
<sequence length="363" mass="40229">MNNPHRILSFALALTISGPMASTSAFAWQAEKITDGLDIPWGLTYVNDGSMLVTEKTGVIKHVDLKTGEQNTLFRLPNVWSKGQGGALDIAFSPFEKNKIYVTYSKDIEGQGTTTLASAHYKNGEISNWTDVFVSKSRTDTGRHFGSRITFDDSHLYFSIGDRGDRDNGQNTLTHAGAILRLNADGSTPSDNPFKDNNKVLNEIWSYGHRNPQGLFYDFPTQRLWSIEHGPRGGDEINLIKAGANYGWPVTSHGKEYWGPISVGDSKTKDGIESPTKVYIPSIAPSSLVVYQGEKYPELKDKLLAGALKLTHINIVTVNEQGEAIKEQRILEDLGERIRDIETSPNGDIFFSTDNGNLYRLTK</sequence>
<feature type="signal peptide" evidence="1">
    <location>
        <begin position="1"/>
        <end position="27"/>
    </location>
</feature>
<dbReference type="InterPro" id="IPR011041">
    <property type="entry name" value="Quinoprot_gluc/sorb_DH_b-prop"/>
</dbReference>
<reference evidence="3 4" key="1">
    <citation type="submission" date="2015-11" db="EMBL/GenBank/DDBJ databases">
        <title>Draft WGS of Vibrio toranzoniae.</title>
        <authorList>
            <person name="Lasa A."/>
            <person name="Romalde J.L."/>
        </authorList>
    </citation>
    <scope>NUCLEOTIDE SEQUENCE [LARGE SCALE GENOMIC DNA]</scope>
    <source>
        <strain evidence="3 4">Vb 10.8</strain>
    </source>
</reference>
<dbReference type="RefSeq" id="WP_060469586.1">
    <property type="nucleotide sequence ID" value="NZ_AP025515.1"/>
</dbReference>
<dbReference type="OrthoDB" id="9770043at2"/>
<feature type="domain" description="Glucose/Sorbosone dehydrogenase" evidence="2">
    <location>
        <begin position="37"/>
        <end position="360"/>
    </location>
</feature>
<dbReference type="Proteomes" id="UP000057389">
    <property type="component" value="Unassembled WGS sequence"/>
</dbReference>
<comment type="caution">
    <text evidence="3">The sequence shown here is derived from an EMBL/GenBank/DDBJ whole genome shotgun (WGS) entry which is preliminary data.</text>
</comment>
<dbReference type="PANTHER" id="PTHR19328">
    <property type="entry name" value="HEDGEHOG-INTERACTING PROTEIN"/>
    <property type="match status" value="1"/>
</dbReference>